<dbReference type="GO" id="GO:0003990">
    <property type="term" value="F:acetylcholinesterase activity"/>
    <property type="evidence" value="ECO:0007669"/>
    <property type="project" value="TreeGrafter"/>
</dbReference>
<dbReference type="GO" id="GO:0005615">
    <property type="term" value="C:extracellular space"/>
    <property type="evidence" value="ECO:0007669"/>
    <property type="project" value="TreeGrafter"/>
</dbReference>
<accession>A0A7R8XJY4</accession>
<dbReference type="InterPro" id="IPR050654">
    <property type="entry name" value="AChE-related_enzymes"/>
</dbReference>
<protein>
    <submittedName>
        <fullName evidence="3">Uncharacterized protein</fullName>
    </submittedName>
</protein>
<dbReference type="GO" id="GO:0006581">
    <property type="term" value="P:acetylcholine catabolic process"/>
    <property type="evidence" value="ECO:0007669"/>
    <property type="project" value="TreeGrafter"/>
</dbReference>
<keyword evidence="4" id="KW-1185">Reference proteome</keyword>
<gene>
    <name evidence="3" type="ORF">DSTB1V02_LOCUS8598</name>
</gene>
<dbReference type="Gene3D" id="3.40.50.1820">
    <property type="entry name" value="alpha/beta hydrolase"/>
    <property type="match status" value="2"/>
</dbReference>
<feature type="non-terminal residue" evidence="3">
    <location>
        <position position="1"/>
    </location>
</feature>
<evidence type="ECO:0000256" key="2">
    <source>
        <dbReference type="SAM" id="Phobius"/>
    </source>
</evidence>
<dbReference type="SUPFAM" id="SSF53474">
    <property type="entry name" value="alpha/beta-Hydrolases"/>
    <property type="match status" value="1"/>
</dbReference>
<dbReference type="InterPro" id="IPR029058">
    <property type="entry name" value="AB_hydrolase_fold"/>
</dbReference>
<dbReference type="EMBL" id="CAJPEV010001998">
    <property type="protein sequence ID" value="CAG0895241.1"/>
    <property type="molecule type" value="Genomic_DNA"/>
</dbReference>
<name>A0A7R8XJY4_9CRUS</name>
<feature type="transmembrane region" description="Helical" evidence="2">
    <location>
        <begin position="47"/>
        <end position="70"/>
    </location>
</feature>
<dbReference type="GO" id="GO:0019695">
    <property type="term" value="P:choline metabolic process"/>
    <property type="evidence" value="ECO:0007669"/>
    <property type="project" value="TreeGrafter"/>
</dbReference>
<keyword evidence="2" id="KW-1133">Transmembrane helix</keyword>
<dbReference type="EMBL" id="LR901515">
    <property type="protein sequence ID" value="CAD7248790.1"/>
    <property type="molecule type" value="Genomic_DNA"/>
</dbReference>
<dbReference type="GO" id="GO:0005886">
    <property type="term" value="C:plasma membrane"/>
    <property type="evidence" value="ECO:0007669"/>
    <property type="project" value="TreeGrafter"/>
</dbReference>
<keyword evidence="2" id="KW-0812">Transmembrane</keyword>
<dbReference type="PANTHER" id="PTHR43918">
    <property type="entry name" value="ACETYLCHOLINESTERASE"/>
    <property type="match status" value="1"/>
</dbReference>
<dbReference type="PANTHER" id="PTHR43918:SF4">
    <property type="entry name" value="CARBOXYLIC ESTER HYDROLASE"/>
    <property type="match status" value="1"/>
</dbReference>
<organism evidence="3">
    <name type="scientific">Darwinula stevensoni</name>
    <dbReference type="NCBI Taxonomy" id="69355"/>
    <lineage>
        <taxon>Eukaryota</taxon>
        <taxon>Metazoa</taxon>
        <taxon>Ecdysozoa</taxon>
        <taxon>Arthropoda</taxon>
        <taxon>Crustacea</taxon>
        <taxon>Oligostraca</taxon>
        <taxon>Ostracoda</taxon>
        <taxon>Podocopa</taxon>
        <taxon>Podocopida</taxon>
        <taxon>Darwinulocopina</taxon>
        <taxon>Darwinuloidea</taxon>
        <taxon>Darwinulidae</taxon>
        <taxon>Darwinula</taxon>
    </lineage>
</organism>
<dbReference type="Proteomes" id="UP000677054">
    <property type="component" value="Unassembled WGS sequence"/>
</dbReference>
<keyword evidence="2" id="KW-0472">Membrane</keyword>
<evidence type="ECO:0000313" key="3">
    <source>
        <dbReference type="EMBL" id="CAD7248790.1"/>
    </source>
</evidence>
<dbReference type="AlphaFoldDB" id="A0A7R8XJY4"/>
<proteinExistence type="inferred from homology"/>
<evidence type="ECO:0000313" key="4">
    <source>
        <dbReference type="Proteomes" id="UP000677054"/>
    </source>
</evidence>
<reference evidence="3" key="1">
    <citation type="submission" date="2020-11" db="EMBL/GenBank/DDBJ databases">
        <authorList>
            <person name="Tran Van P."/>
        </authorList>
    </citation>
    <scope>NUCLEOTIDE SEQUENCE</scope>
</reference>
<comment type="similarity">
    <text evidence="1">Belongs to the type-B carboxylesterase/lipase family.</text>
</comment>
<evidence type="ECO:0000256" key="1">
    <source>
        <dbReference type="ARBA" id="ARBA00005964"/>
    </source>
</evidence>
<sequence length="242" mass="27072">ANAGFFRGHASRITSMGHEAGAASVSDLFLSTTTRSLVARGILQWRFVIFSASAATGILLSGACTASWVFKSIDEQKRFSGVLDVYYGEMPDIAYTDWSQPDDTLQYSGNPGSAIGDRRTAIGDRHFVCPVKEFYGEAASTGIPVYHYPFTYVRIFPSSIALRFRVHEKRPAETATATMRWEERFSTRSSLNPWGTWMGTIHSEELPFIEGFPFHKSRGYTRPETNFTTIIYTRLDAFLSDG</sequence>